<reference evidence="3" key="1">
    <citation type="submission" date="2016-10" db="EMBL/GenBank/DDBJ databases">
        <authorList>
            <person name="Varghese N."/>
            <person name="Submissions S."/>
        </authorList>
    </citation>
    <scope>NUCLEOTIDE SEQUENCE [LARGE SCALE GENOMIC DNA]</scope>
    <source>
        <strain evidence="3">CGMCC 4.3516</strain>
    </source>
</reference>
<feature type="region of interest" description="Disordered" evidence="1">
    <location>
        <begin position="77"/>
        <end position="129"/>
    </location>
</feature>
<proteinExistence type="predicted"/>
<evidence type="ECO:0000256" key="1">
    <source>
        <dbReference type="SAM" id="MobiDB-lite"/>
    </source>
</evidence>
<dbReference type="RefSeq" id="WP_091037796.1">
    <property type="nucleotide sequence ID" value="NZ_FNAD01000010.1"/>
</dbReference>
<name>A0A1G6Z762_9ACTN</name>
<protein>
    <submittedName>
        <fullName evidence="2">Uncharacterized protein</fullName>
    </submittedName>
</protein>
<keyword evidence="3" id="KW-1185">Reference proteome</keyword>
<evidence type="ECO:0000313" key="3">
    <source>
        <dbReference type="Proteomes" id="UP000198949"/>
    </source>
</evidence>
<dbReference type="Proteomes" id="UP000198949">
    <property type="component" value="Unassembled WGS sequence"/>
</dbReference>
<feature type="compositionally biased region" description="Low complexity" evidence="1">
    <location>
        <begin position="268"/>
        <end position="301"/>
    </location>
</feature>
<gene>
    <name evidence="2" type="ORF">SAMN05216270_11063</name>
</gene>
<organism evidence="2 3">
    <name type="scientific">Glycomyces harbinensis</name>
    <dbReference type="NCBI Taxonomy" id="58114"/>
    <lineage>
        <taxon>Bacteria</taxon>
        <taxon>Bacillati</taxon>
        <taxon>Actinomycetota</taxon>
        <taxon>Actinomycetes</taxon>
        <taxon>Glycomycetales</taxon>
        <taxon>Glycomycetaceae</taxon>
        <taxon>Glycomyces</taxon>
    </lineage>
</organism>
<dbReference type="OrthoDB" id="5193890at2"/>
<evidence type="ECO:0000313" key="2">
    <source>
        <dbReference type="EMBL" id="SDD97807.1"/>
    </source>
</evidence>
<dbReference type="EMBL" id="FNAD01000010">
    <property type="protein sequence ID" value="SDD97807.1"/>
    <property type="molecule type" value="Genomic_DNA"/>
</dbReference>
<accession>A0A1G6Z762</accession>
<sequence>MTIDPHDDDRAVAEAFASLKAESAAHFPPPPVNDLIMRGPAALRRRRLVSLAAVVGACTAVTAGGFAVAQTLGPLSGGPESPDAGSAAVGDATSEESPSAWPGDPASPGMSGGESTVSTPPPPADDLEALIVSGPFEGDWADSCEEGAQAADFESWEITAETGWSIVGVTEGDADGDGENDTILALRCDELIGVAAFTMEEDADEGPVLASFGWVWQPDGEHELTAVTSVEDGIVAVEGLDGAEAAWTADYEWDAEEELFVLVDDGATAEPTADESSSSSTPSETPTTDAGTSAGTSSSGS</sequence>
<dbReference type="AlphaFoldDB" id="A0A1G6Z762"/>
<feature type="region of interest" description="Disordered" evidence="1">
    <location>
        <begin position="264"/>
        <end position="301"/>
    </location>
</feature>
<dbReference type="STRING" id="58114.SAMN05216270_11063"/>